<dbReference type="FunFam" id="3.20.20.80:FF:000055">
    <property type="entry name" value="Trehalose synthase"/>
    <property type="match status" value="1"/>
</dbReference>
<dbReference type="Proteomes" id="UP000037773">
    <property type="component" value="Unassembled WGS sequence"/>
</dbReference>
<evidence type="ECO:0000313" key="10">
    <source>
        <dbReference type="Proteomes" id="UP000037773"/>
    </source>
</evidence>
<protein>
    <recommendedName>
        <fullName evidence="3">maltose alpha-D-glucosyltransferase</fullName>
        <ecNumber evidence="3">5.4.99.16</ecNumber>
    </recommendedName>
    <alternativeName>
        <fullName evidence="7">Maltose alpha-D-glucosyltransferase</fullName>
    </alternativeName>
</protein>
<comment type="caution">
    <text evidence="9">The sequence shown here is derived from an EMBL/GenBank/DDBJ whole genome shotgun (WGS) entry which is preliminary data.</text>
</comment>
<dbReference type="EC" id="5.4.99.16" evidence="3"/>
<dbReference type="RefSeq" id="WP_030837597.1">
    <property type="nucleotide sequence ID" value="NZ_LGCN01000047.1"/>
</dbReference>
<dbReference type="Pfam" id="PF00128">
    <property type="entry name" value="Alpha-amylase"/>
    <property type="match status" value="1"/>
</dbReference>
<evidence type="ECO:0000256" key="4">
    <source>
        <dbReference type="ARBA" id="ARBA00022723"/>
    </source>
</evidence>
<dbReference type="GO" id="GO:0005975">
    <property type="term" value="P:carbohydrate metabolic process"/>
    <property type="evidence" value="ECO:0007669"/>
    <property type="project" value="InterPro"/>
</dbReference>
<dbReference type="EMBL" id="LGCN01000047">
    <property type="protein sequence ID" value="KOT43787.1"/>
    <property type="molecule type" value="Genomic_DNA"/>
</dbReference>
<dbReference type="PANTHER" id="PTHR10357">
    <property type="entry name" value="ALPHA-AMYLASE FAMILY MEMBER"/>
    <property type="match status" value="1"/>
</dbReference>
<sequence>HAFLKRVRKEIDTQYPDTVLLAEANQWPEDVVDYFGDYAAGGDECHMAFHFPVMPRIFMAVRRESRYPVSEILAKTPAIPSGCQWGIFLRNHDELTLEMVTDEERDYMWAEYAKDPRMRANIGIRRRLAPLLDNDRNQIELFTALLLSLPGSPIIYYGDEIGMGDNIWLGDRDAVRTPMQWTPDRNAGFSSSDPGRLFLPTIMDPVYGYQVTNVEASMASPSSLLHWTRRMIEIRKQNPAFGLGSYTELPSSNPAV</sequence>
<feature type="non-terminal residue" evidence="9">
    <location>
        <position position="256"/>
    </location>
</feature>
<gene>
    <name evidence="9" type="ORF">ADK41_05170</name>
</gene>
<name>A0A0M9XAF0_9ACTN</name>
<comment type="catalytic activity">
    <reaction evidence="1">
        <text>D-maltose = alpha,alpha-trehalose</text>
        <dbReference type="Rhea" id="RHEA:15145"/>
        <dbReference type="ChEBI" id="CHEBI:16551"/>
        <dbReference type="ChEBI" id="CHEBI:17306"/>
        <dbReference type="EC" id="5.4.99.16"/>
    </reaction>
</comment>
<evidence type="ECO:0000256" key="6">
    <source>
        <dbReference type="ARBA" id="ARBA00023235"/>
    </source>
</evidence>
<reference evidence="9 10" key="1">
    <citation type="submission" date="2015-07" db="EMBL/GenBank/DDBJ databases">
        <authorList>
            <person name="Noorani M."/>
        </authorList>
    </citation>
    <scope>NUCLEOTIDE SEQUENCE [LARGE SCALE GENOMIC DNA]</scope>
    <source>
        <strain evidence="9 10">NRRL B-24567</strain>
    </source>
</reference>
<dbReference type="AlphaFoldDB" id="A0A0M9XAF0"/>
<keyword evidence="6" id="KW-0413">Isomerase</keyword>
<feature type="domain" description="Glycosyl hydrolase family 13 catalytic" evidence="8">
    <location>
        <begin position="127"/>
        <end position="241"/>
    </location>
</feature>
<dbReference type="GO" id="GO:0047471">
    <property type="term" value="F:maltose alpha-D-glucosyltransferase activity"/>
    <property type="evidence" value="ECO:0007669"/>
    <property type="project" value="UniProtKB-EC"/>
</dbReference>
<proteinExistence type="inferred from homology"/>
<evidence type="ECO:0000256" key="5">
    <source>
        <dbReference type="ARBA" id="ARBA00022837"/>
    </source>
</evidence>
<dbReference type="PANTHER" id="PTHR10357:SF219">
    <property type="entry name" value="MALTOSE ALPHA-D-GLUCOSYLTRANSFERASE"/>
    <property type="match status" value="1"/>
</dbReference>
<evidence type="ECO:0000256" key="1">
    <source>
        <dbReference type="ARBA" id="ARBA00001595"/>
    </source>
</evidence>
<dbReference type="Gene3D" id="3.20.20.80">
    <property type="entry name" value="Glycosidases"/>
    <property type="match status" value="1"/>
</dbReference>
<feature type="non-terminal residue" evidence="9">
    <location>
        <position position="1"/>
    </location>
</feature>
<evidence type="ECO:0000256" key="7">
    <source>
        <dbReference type="ARBA" id="ARBA00031378"/>
    </source>
</evidence>
<evidence type="ECO:0000259" key="8">
    <source>
        <dbReference type="Pfam" id="PF00128"/>
    </source>
</evidence>
<dbReference type="InterPro" id="IPR006047">
    <property type="entry name" value="GH13_cat_dom"/>
</dbReference>
<evidence type="ECO:0000256" key="2">
    <source>
        <dbReference type="ARBA" id="ARBA00005496"/>
    </source>
</evidence>
<accession>A0A0M9XAF0</accession>
<keyword evidence="10" id="KW-1185">Reference proteome</keyword>
<dbReference type="SUPFAM" id="SSF51445">
    <property type="entry name" value="(Trans)glycosidases"/>
    <property type="match status" value="1"/>
</dbReference>
<dbReference type="InterPro" id="IPR017853">
    <property type="entry name" value="GH"/>
</dbReference>
<evidence type="ECO:0000313" key="9">
    <source>
        <dbReference type="EMBL" id="KOT43787.1"/>
    </source>
</evidence>
<keyword evidence="4" id="KW-0479">Metal-binding</keyword>
<keyword evidence="5" id="KW-0106">Calcium</keyword>
<organism evidence="9 10">
    <name type="scientific">Streptomyces caelestis</name>
    <dbReference type="NCBI Taxonomy" id="36816"/>
    <lineage>
        <taxon>Bacteria</taxon>
        <taxon>Bacillati</taxon>
        <taxon>Actinomycetota</taxon>
        <taxon>Actinomycetes</taxon>
        <taxon>Kitasatosporales</taxon>
        <taxon>Streptomycetaceae</taxon>
        <taxon>Streptomyces</taxon>
    </lineage>
</organism>
<comment type="similarity">
    <text evidence="2">Belongs to the glycosyl hydrolase 13 family. TreS subfamily.</text>
</comment>
<dbReference type="GO" id="GO:0046872">
    <property type="term" value="F:metal ion binding"/>
    <property type="evidence" value="ECO:0007669"/>
    <property type="project" value="UniProtKB-KW"/>
</dbReference>
<evidence type="ECO:0000256" key="3">
    <source>
        <dbReference type="ARBA" id="ARBA00012619"/>
    </source>
</evidence>